<accession>A0A226E477</accession>
<gene>
    <name evidence="1" type="ORF">Fcan01_12212</name>
</gene>
<keyword evidence="2" id="KW-1185">Reference proteome</keyword>
<evidence type="ECO:0000313" key="1">
    <source>
        <dbReference type="EMBL" id="OXA52403.1"/>
    </source>
</evidence>
<organism evidence="1 2">
    <name type="scientific">Folsomia candida</name>
    <name type="common">Springtail</name>
    <dbReference type="NCBI Taxonomy" id="158441"/>
    <lineage>
        <taxon>Eukaryota</taxon>
        <taxon>Metazoa</taxon>
        <taxon>Ecdysozoa</taxon>
        <taxon>Arthropoda</taxon>
        <taxon>Hexapoda</taxon>
        <taxon>Collembola</taxon>
        <taxon>Entomobryomorpha</taxon>
        <taxon>Isotomoidea</taxon>
        <taxon>Isotomidae</taxon>
        <taxon>Proisotominae</taxon>
        <taxon>Folsomia</taxon>
    </lineage>
</organism>
<dbReference type="Proteomes" id="UP000198287">
    <property type="component" value="Unassembled WGS sequence"/>
</dbReference>
<dbReference type="EMBL" id="LNIX01000006">
    <property type="protein sequence ID" value="OXA52403.1"/>
    <property type="molecule type" value="Genomic_DNA"/>
</dbReference>
<sequence>MCLTKATERDEVSLQFWNIIDPRLLEEEEEDIYDMSSNNLLVESAKLANSVLVSPTISIRQVGKKIRKSTQKMLDTIKLINNRQNDDYILKFSTKTGADKLADIAALPDGEFKDALKLYKDQLRVQDLVVALLRQLNEDSADLKEILMANNAPA</sequence>
<evidence type="ECO:0000313" key="2">
    <source>
        <dbReference type="Proteomes" id="UP000198287"/>
    </source>
</evidence>
<protein>
    <submittedName>
        <fullName evidence="1">Putative type II secretion system C-type protein YghF</fullName>
    </submittedName>
</protein>
<name>A0A226E477_FOLCA</name>
<comment type="caution">
    <text evidence="1">The sequence shown here is derived from an EMBL/GenBank/DDBJ whole genome shotgun (WGS) entry which is preliminary data.</text>
</comment>
<proteinExistence type="predicted"/>
<reference evidence="1 2" key="1">
    <citation type="submission" date="2015-12" db="EMBL/GenBank/DDBJ databases">
        <title>The genome of Folsomia candida.</title>
        <authorList>
            <person name="Faddeeva A."/>
            <person name="Derks M.F."/>
            <person name="Anvar Y."/>
            <person name="Smit S."/>
            <person name="Van Straalen N."/>
            <person name="Roelofs D."/>
        </authorList>
    </citation>
    <scope>NUCLEOTIDE SEQUENCE [LARGE SCALE GENOMIC DNA]</scope>
    <source>
        <strain evidence="1 2">VU population</strain>
        <tissue evidence="1">Whole body</tissue>
    </source>
</reference>
<dbReference type="AlphaFoldDB" id="A0A226E477"/>